<evidence type="ECO:0000256" key="2">
    <source>
        <dbReference type="SAM" id="MobiDB-lite"/>
    </source>
</evidence>
<feature type="compositionally biased region" description="Basic and acidic residues" evidence="2">
    <location>
        <begin position="202"/>
        <end position="212"/>
    </location>
</feature>
<evidence type="ECO:0000313" key="4">
    <source>
        <dbReference type="Proteomes" id="UP000011116"/>
    </source>
</evidence>
<feature type="coiled-coil region" evidence="1">
    <location>
        <begin position="129"/>
        <end position="156"/>
    </location>
</feature>
<feature type="compositionally biased region" description="Basic and acidic residues" evidence="2">
    <location>
        <begin position="174"/>
        <end position="191"/>
    </location>
</feature>
<evidence type="ECO:0000313" key="3">
    <source>
        <dbReference type="EnsemblPlants" id="HORVU.MOREX.r3.2HG0108150.1"/>
    </source>
</evidence>
<protein>
    <submittedName>
        <fullName evidence="3">Uncharacterized protein</fullName>
    </submittedName>
</protein>
<reference evidence="3" key="2">
    <citation type="submission" date="2020-10" db="EMBL/GenBank/DDBJ databases">
        <authorList>
            <person name="Scholz U."/>
            <person name="Mascher M."/>
            <person name="Fiebig A."/>
        </authorList>
    </citation>
    <scope>NUCLEOTIDE SEQUENCE [LARGE SCALE GENOMIC DNA]</scope>
    <source>
        <strain evidence="3">cv. Morex</strain>
    </source>
</reference>
<evidence type="ECO:0000256" key="1">
    <source>
        <dbReference type="SAM" id="Coils"/>
    </source>
</evidence>
<sequence length="394" mass="45708">MKCIIKYNAARKDPEITALQGTVNLEGNLPLLQFWFWEKRRLDRLDRTIDYNKRDTPLVQYWDEPKARKVCAIFDKHGLEAGETVHDLKEPWDVPRSPTPEMFDKLPPTNSKPVLAFHDAVLRMRKDLMEQHLQTRVQMLRKFRQLEKENSDMRNLLYSNLNANDYWGRPEYDYKADDKSVPSPLRGRDLASDFDGGQDDTNSEHKEFDKDDVLKSDAIGRSTVTGQKKRQRKSTSANNKDFVYFVEPKRTKRGKINPKDVTKMGTDDAPDEKIVEEVIDYVNASPSSKVLVQIDEIQLYRADLRCLTTPCFKSFTDGWLKCKILDAAITWVRHMRPKPDIRADGKIYLERASVRGNDLDGAYTTDDIPRFRKQLSALLVESTFNSRGRRNGEE</sequence>
<dbReference type="EnsemblPlants" id="HORVU.MOREX.r3.2HG0108150.1">
    <property type="protein sequence ID" value="HORVU.MOREX.r3.2HG0108150.1"/>
    <property type="gene ID" value="HORVU.MOREX.r3.2HG0108150"/>
</dbReference>
<reference evidence="3" key="3">
    <citation type="submission" date="2022-01" db="UniProtKB">
        <authorList>
            <consortium name="EnsemblPlants"/>
        </authorList>
    </citation>
    <scope>IDENTIFICATION</scope>
    <source>
        <strain evidence="3">subsp. vulgare</strain>
    </source>
</reference>
<keyword evidence="4" id="KW-1185">Reference proteome</keyword>
<name>A0A8I6W9Y0_HORVV</name>
<keyword evidence="1" id="KW-0175">Coiled coil</keyword>
<dbReference type="AlphaFoldDB" id="A0A8I6W9Y0"/>
<reference evidence="4" key="1">
    <citation type="journal article" date="2012" name="Nature">
        <title>A physical, genetic and functional sequence assembly of the barley genome.</title>
        <authorList>
            <consortium name="The International Barley Genome Sequencing Consortium"/>
            <person name="Mayer K.F."/>
            <person name="Waugh R."/>
            <person name="Brown J.W."/>
            <person name="Schulman A."/>
            <person name="Langridge P."/>
            <person name="Platzer M."/>
            <person name="Fincher G.B."/>
            <person name="Muehlbauer G.J."/>
            <person name="Sato K."/>
            <person name="Close T.J."/>
            <person name="Wise R.P."/>
            <person name="Stein N."/>
        </authorList>
    </citation>
    <scope>NUCLEOTIDE SEQUENCE [LARGE SCALE GENOMIC DNA]</scope>
    <source>
        <strain evidence="4">cv. Morex</strain>
    </source>
</reference>
<dbReference type="Proteomes" id="UP000011116">
    <property type="component" value="Chromosome 2H"/>
</dbReference>
<organism evidence="3 4">
    <name type="scientific">Hordeum vulgare subsp. vulgare</name>
    <name type="common">Domesticated barley</name>
    <dbReference type="NCBI Taxonomy" id="112509"/>
    <lineage>
        <taxon>Eukaryota</taxon>
        <taxon>Viridiplantae</taxon>
        <taxon>Streptophyta</taxon>
        <taxon>Embryophyta</taxon>
        <taxon>Tracheophyta</taxon>
        <taxon>Spermatophyta</taxon>
        <taxon>Magnoliopsida</taxon>
        <taxon>Liliopsida</taxon>
        <taxon>Poales</taxon>
        <taxon>Poaceae</taxon>
        <taxon>BOP clade</taxon>
        <taxon>Pooideae</taxon>
        <taxon>Triticodae</taxon>
        <taxon>Triticeae</taxon>
        <taxon>Hordeinae</taxon>
        <taxon>Hordeum</taxon>
    </lineage>
</organism>
<dbReference type="Gramene" id="HORVU.MOREX.r3.2HG0108150.1">
    <property type="protein sequence ID" value="HORVU.MOREX.r3.2HG0108150.1"/>
    <property type="gene ID" value="HORVU.MOREX.r3.2HG0108150"/>
</dbReference>
<accession>A0A8I6W9Y0</accession>
<feature type="region of interest" description="Disordered" evidence="2">
    <location>
        <begin position="174"/>
        <end position="212"/>
    </location>
</feature>
<proteinExistence type="predicted"/>